<sequence length="250" mass="26904">MRTNRNSECIEWGRPIGNGKNGQSSLIALKLRIPESICAGPINLNFKRKRGLASDGTETTTGGPLPALDLAGTACMGWSLMEWPRSARAWSLFHDPKNLRMRGKGACIGHMGYDKSTCCSANFELQCCVDISTTTVAAPVIVQVSKACDKKKEACVCGWGNCIQKDGMAASNCCSDDYAFTCCCTTAPTTETTTTLLPEQKLEKACNDAATLYQCGWARCIETDGIRPNSSWNFAQKTNAKPQTSSASAT</sequence>
<evidence type="ECO:0000313" key="1">
    <source>
        <dbReference type="Proteomes" id="UP000887572"/>
    </source>
</evidence>
<evidence type="ECO:0000313" key="2">
    <source>
        <dbReference type="WBParaSite" id="Gr19_v10_g4737.t1"/>
    </source>
</evidence>
<accession>A0A914HUB4</accession>
<organism evidence="1 2">
    <name type="scientific">Globodera rostochiensis</name>
    <name type="common">Golden nematode worm</name>
    <name type="synonym">Heterodera rostochiensis</name>
    <dbReference type="NCBI Taxonomy" id="31243"/>
    <lineage>
        <taxon>Eukaryota</taxon>
        <taxon>Metazoa</taxon>
        <taxon>Ecdysozoa</taxon>
        <taxon>Nematoda</taxon>
        <taxon>Chromadorea</taxon>
        <taxon>Rhabditida</taxon>
        <taxon>Tylenchina</taxon>
        <taxon>Tylenchomorpha</taxon>
        <taxon>Tylenchoidea</taxon>
        <taxon>Heteroderidae</taxon>
        <taxon>Heteroderinae</taxon>
        <taxon>Globodera</taxon>
    </lineage>
</organism>
<name>A0A914HUB4_GLORO</name>
<proteinExistence type="predicted"/>
<dbReference type="AlphaFoldDB" id="A0A914HUB4"/>
<reference evidence="2" key="1">
    <citation type="submission" date="2022-11" db="UniProtKB">
        <authorList>
            <consortium name="WormBaseParasite"/>
        </authorList>
    </citation>
    <scope>IDENTIFICATION</scope>
</reference>
<keyword evidence="1" id="KW-1185">Reference proteome</keyword>
<dbReference type="Proteomes" id="UP000887572">
    <property type="component" value="Unplaced"/>
</dbReference>
<dbReference type="WBParaSite" id="Gr19_v10_g4737.t1">
    <property type="protein sequence ID" value="Gr19_v10_g4737.t1"/>
    <property type="gene ID" value="Gr19_v10_g4737"/>
</dbReference>
<protein>
    <submittedName>
        <fullName evidence="2">Uncharacterized protein</fullName>
    </submittedName>
</protein>